<dbReference type="InterPro" id="IPR045599">
    <property type="entry name" value="DUF6456"/>
</dbReference>
<dbReference type="EMBL" id="JBHSBD010000003">
    <property type="protein sequence ID" value="MFC3966604.1"/>
    <property type="molecule type" value="Genomic_DNA"/>
</dbReference>
<dbReference type="RefSeq" id="WP_247260151.1">
    <property type="nucleotide sequence ID" value="NZ_JALJQZ010000007.1"/>
</dbReference>
<dbReference type="Proteomes" id="UP001595697">
    <property type="component" value="Unassembled WGS sequence"/>
</dbReference>
<evidence type="ECO:0000259" key="1">
    <source>
        <dbReference type="Pfam" id="PF20057"/>
    </source>
</evidence>
<sequence>MQMNDGVQLLRLLRTLLAAPVGLAAALGADGLVLTLGQGGKRSFPGTVYDLALSSGLIGWSGSMLQARPEARAYLRRAMAEREEESFVTQHRQEVCGEVEIGGERQAVTRNLLESPLGHLRRLKDRTGAPFLPQEAVDAGDRLAADFERGQLQPSITSTWEPRLATRSAGQGGGKQDLTDSAMMARDRLWRAVDAIGPELAGVALDVCCFYKGLEQVERERGWPTRSAKLMLRTALLALARHYAPPPANPRRHQWGAQDYRPAIDR</sequence>
<feature type="domain" description="DUF6456" evidence="1">
    <location>
        <begin position="110"/>
        <end position="244"/>
    </location>
</feature>
<reference evidence="3" key="1">
    <citation type="journal article" date="2019" name="Int. J. Syst. Evol. Microbiol.">
        <title>The Global Catalogue of Microorganisms (GCM) 10K type strain sequencing project: providing services to taxonomists for standard genome sequencing and annotation.</title>
        <authorList>
            <consortium name="The Broad Institute Genomics Platform"/>
            <consortium name="The Broad Institute Genome Sequencing Center for Infectious Disease"/>
            <person name="Wu L."/>
            <person name="Ma J."/>
        </authorList>
    </citation>
    <scope>NUCLEOTIDE SEQUENCE [LARGE SCALE GENOMIC DNA]</scope>
    <source>
        <strain evidence="3">TBRC 5781</strain>
    </source>
</reference>
<gene>
    <name evidence="2" type="ORF">ACFOVS_00345</name>
</gene>
<name>A0ABV8E3Z6_9HYPH</name>
<proteinExistence type="predicted"/>
<protein>
    <submittedName>
        <fullName evidence="2">DUF6456 domain-containing protein</fullName>
    </submittedName>
</protein>
<keyword evidence="3" id="KW-1185">Reference proteome</keyword>
<dbReference type="Pfam" id="PF20057">
    <property type="entry name" value="DUF6456"/>
    <property type="match status" value="1"/>
</dbReference>
<comment type="caution">
    <text evidence="2">The sequence shown here is derived from an EMBL/GenBank/DDBJ whole genome shotgun (WGS) entry which is preliminary data.</text>
</comment>
<evidence type="ECO:0000313" key="3">
    <source>
        <dbReference type="Proteomes" id="UP001595697"/>
    </source>
</evidence>
<evidence type="ECO:0000313" key="2">
    <source>
        <dbReference type="EMBL" id="MFC3966604.1"/>
    </source>
</evidence>
<organism evidence="2 3">
    <name type="scientific">Rhizobium lemnae</name>
    <dbReference type="NCBI Taxonomy" id="1214924"/>
    <lineage>
        <taxon>Bacteria</taxon>
        <taxon>Pseudomonadati</taxon>
        <taxon>Pseudomonadota</taxon>
        <taxon>Alphaproteobacteria</taxon>
        <taxon>Hyphomicrobiales</taxon>
        <taxon>Rhizobiaceae</taxon>
        <taxon>Rhizobium/Agrobacterium group</taxon>
        <taxon>Rhizobium</taxon>
    </lineage>
</organism>
<accession>A0ABV8E3Z6</accession>